<feature type="domain" description="Wall-associated receptor kinase galacturonan-binding" evidence="5">
    <location>
        <begin position="44"/>
        <end position="104"/>
    </location>
</feature>
<evidence type="ECO:0000313" key="7">
    <source>
        <dbReference type="Proteomes" id="UP000189703"/>
    </source>
</evidence>
<evidence type="ECO:0000259" key="5">
    <source>
        <dbReference type="Pfam" id="PF13947"/>
    </source>
</evidence>
<dbReference type="OrthoDB" id="635050at2759"/>
<proteinExistence type="predicted"/>
<accession>A0A1U8QBS6</accession>
<keyword evidence="4" id="KW-1133">Transmembrane helix</keyword>
<evidence type="ECO:0000259" key="6">
    <source>
        <dbReference type="Pfam" id="PF14380"/>
    </source>
</evidence>
<keyword evidence="3" id="KW-0325">Glycoprotein</keyword>
<organism evidence="7 8">
    <name type="scientific">Nelumbo nucifera</name>
    <name type="common">Sacred lotus</name>
    <dbReference type="NCBI Taxonomy" id="4432"/>
    <lineage>
        <taxon>Eukaryota</taxon>
        <taxon>Viridiplantae</taxon>
        <taxon>Streptophyta</taxon>
        <taxon>Embryophyta</taxon>
        <taxon>Tracheophyta</taxon>
        <taxon>Spermatophyta</taxon>
        <taxon>Magnoliopsida</taxon>
        <taxon>Proteales</taxon>
        <taxon>Nelumbonaceae</taxon>
        <taxon>Nelumbo</taxon>
    </lineage>
</organism>
<dbReference type="InterPro" id="IPR032872">
    <property type="entry name" value="WAK_assoc_C"/>
</dbReference>
<evidence type="ECO:0000256" key="2">
    <source>
        <dbReference type="ARBA" id="ARBA00022729"/>
    </source>
</evidence>
<dbReference type="RefSeq" id="XP_019056017.1">
    <property type="nucleotide sequence ID" value="XM_019200472.1"/>
</dbReference>
<gene>
    <name evidence="8" type="primary">LOC109115896</name>
</gene>
<keyword evidence="4" id="KW-0472">Membrane</keyword>
<keyword evidence="4" id="KW-0812">Transmembrane</keyword>
<dbReference type="Proteomes" id="UP000189703">
    <property type="component" value="Unplaced"/>
</dbReference>
<sequence>MDRTNFTKLVFPVSINIIISIILFSTLVRKTQSADPKFEDYEPRNCGKGPNISYPFWIPSLQKSYCGYPNFEITCKNRQPVLNMSDDDYLIKDIFYGNHSLLVVNAWALGNETCPAPLHNFTLDRTPFEFGPDHLELFFLYNCTASAPASHLTFSVTCFDNNTYHHSFATIGHEWQLAWLNSSLGTCSDFVTAPIDMDYFTNTERKDYREYLRKGLLLEWTASNCSTCEESGRHCGFYNKEVVCFCQDGRYRLSCSGGKPIGDP</sequence>
<keyword evidence="2" id="KW-0732">Signal</keyword>
<name>A0A1U8QBS6_NELNU</name>
<feature type="transmembrane region" description="Helical" evidence="4">
    <location>
        <begin position="6"/>
        <end position="28"/>
    </location>
</feature>
<dbReference type="AlphaFoldDB" id="A0A1U8QBS6"/>
<evidence type="ECO:0000256" key="1">
    <source>
        <dbReference type="ARBA" id="ARBA00004167"/>
    </source>
</evidence>
<evidence type="ECO:0000256" key="3">
    <source>
        <dbReference type="ARBA" id="ARBA00023180"/>
    </source>
</evidence>
<dbReference type="InterPro" id="IPR025287">
    <property type="entry name" value="WAK_GUB"/>
</dbReference>
<dbReference type="OMA" id="RCNSAND"/>
<comment type="subcellular location">
    <subcellularLocation>
        <location evidence="1">Membrane</location>
        <topology evidence="1">Single-pass membrane protein</topology>
    </subcellularLocation>
</comment>
<dbReference type="GO" id="GO:0016020">
    <property type="term" value="C:membrane"/>
    <property type="evidence" value="ECO:0007669"/>
    <property type="project" value="UniProtKB-SubCell"/>
</dbReference>
<evidence type="ECO:0000313" key="8">
    <source>
        <dbReference type="RefSeq" id="XP_019056017.1"/>
    </source>
</evidence>
<dbReference type="GO" id="GO:0030247">
    <property type="term" value="F:polysaccharide binding"/>
    <property type="evidence" value="ECO:0007669"/>
    <property type="project" value="InterPro"/>
</dbReference>
<reference evidence="8" key="1">
    <citation type="submission" date="2025-08" db="UniProtKB">
        <authorList>
            <consortium name="RefSeq"/>
        </authorList>
    </citation>
    <scope>IDENTIFICATION</scope>
</reference>
<dbReference type="GeneID" id="109115896"/>
<dbReference type="Pfam" id="PF14380">
    <property type="entry name" value="WAK_assoc"/>
    <property type="match status" value="1"/>
</dbReference>
<feature type="domain" description="Wall-associated receptor kinase C-terminal" evidence="6">
    <location>
        <begin position="158"/>
        <end position="249"/>
    </location>
</feature>
<evidence type="ECO:0000256" key="4">
    <source>
        <dbReference type="SAM" id="Phobius"/>
    </source>
</evidence>
<dbReference type="PANTHER" id="PTHR33138">
    <property type="entry name" value="OS01G0690200 PROTEIN"/>
    <property type="match status" value="1"/>
</dbReference>
<dbReference type="InParanoid" id="A0A1U8QBS6"/>
<keyword evidence="7" id="KW-1185">Reference proteome</keyword>
<dbReference type="Pfam" id="PF13947">
    <property type="entry name" value="GUB_WAK_bind"/>
    <property type="match status" value="1"/>
</dbReference>
<dbReference type="KEGG" id="nnu:109115896"/>
<protein>
    <submittedName>
        <fullName evidence="8">LEAF RUST 10 DISEASE-RESISTANCE LOCUS RECEPTOR-LIKE PROTEIN KINASE-like 1.2</fullName>
    </submittedName>
</protein>
<dbReference type="PANTHER" id="PTHR33138:SF75">
    <property type="entry name" value="WALL-ASSOCIATED RECEPTOR KINASE GALACTURONAN-BINDING DOMAIN-CONTAINING PROTEIN"/>
    <property type="match status" value="1"/>
</dbReference>